<dbReference type="Proteomes" id="UP000309992">
    <property type="component" value="Unassembled WGS sequence"/>
</dbReference>
<comment type="caution">
    <text evidence="2">The sequence shown here is derived from an EMBL/GenBank/DDBJ whole genome shotgun (WGS) entry which is preliminary data.</text>
</comment>
<evidence type="ECO:0000313" key="2">
    <source>
        <dbReference type="EMBL" id="TKG62359.1"/>
    </source>
</evidence>
<protein>
    <recommendedName>
        <fullName evidence="1">Putative Flp pilus-assembly TadG-like N-terminal domain-containing protein</fullName>
    </recommendedName>
</protein>
<proteinExistence type="predicted"/>
<dbReference type="Pfam" id="PF13400">
    <property type="entry name" value="Tad"/>
    <property type="match status" value="1"/>
</dbReference>
<feature type="domain" description="Putative Flp pilus-assembly TadG-like N-terminal" evidence="1">
    <location>
        <begin position="20"/>
        <end position="66"/>
    </location>
</feature>
<evidence type="ECO:0000259" key="1">
    <source>
        <dbReference type="Pfam" id="PF13400"/>
    </source>
</evidence>
<keyword evidence="3" id="KW-1185">Reference proteome</keyword>
<name>A0ABY2RX80_9PSEU</name>
<gene>
    <name evidence="2" type="ORF">FCN18_32110</name>
</gene>
<organism evidence="2 3">
    <name type="scientific">Prauserella endophytica</name>
    <dbReference type="NCBI Taxonomy" id="1592324"/>
    <lineage>
        <taxon>Bacteria</taxon>
        <taxon>Bacillati</taxon>
        <taxon>Actinomycetota</taxon>
        <taxon>Actinomycetes</taxon>
        <taxon>Pseudonocardiales</taxon>
        <taxon>Pseudonocardiaceae</taxon>
        <taxon>Prauserella</taxon>
        <taxon>Prauserella coralliicola group</taxon>
    </lineage>
</organism>
<evidence type="ECO:0000313" key="3">
    <source>
        <dbReference type="Proteomes" id="UP000309992"/>
    </source>
</evidence>
<reference evidence="2 3" key="1">
    <citation type="journal article" date="2015" name="Antonie Van Leeuwenhoek">
        <title>Prauserella endophytica sp. nov., an endophytic actinobacterium isolated from Tamarix taklamakanensis.</title>
        <authorList>
            <person name="Liu J.M."/>
            <person name="Habden X."/>
            <person name="Guo L."/>
            <person name="Tuo L."/>
            <person name="Jiang Z.K."/>
            <person name="Liu S.W."/>
            <person name="Liu X.F."/>
            <person name="Chen L."/>
            <person name="Li R.F."/>
            <person name="Zhang Y.Q."/>
            <person name="Sun C.H."/>
        </authorList>
    </citation>
    <scope>NUCLEOTIDE SEQUENCE [LARGE SCALE GENOMIC DNA]</scope>
    <source>
        <strain evidence="2 3">CGMCC 4.7182</strain>
    </source>
</reference>
<accession>A0ABY2RX80</accession>
<dbReference type="InterPro" id="IPR028087">
    <property type="entry name" value="Tad_N"/>
</dbReference>
<sequence length="150" mass="15475">MTFTASLRRRTRRLRKDEDGRVTAFVVIITLAALLFAGLVLDGGLALAAKVRAMGEAQEAARAGAQEIDLTAYRADGTLRLVPHQASAAAHSYLAATGHTGTVSVAGNTVNVTVSINQPTQLLGLVSIGSITVTGTGQAQPQRGISGVLP</sequence>
<dbReference type="RefSeq" id="WP_137096848.1">
    <property type="nucleotide sequence ID" value="NZ_SWMS01000027.1"/>
</dbReference>
<dbReference type="EMBL" id="SWMS01000027">
    <property type="protein sequence ID" value="TKG62359.1"/>
    <property type="molecule type" value="Genomic_DNA"/>
</dbReference>